<sequence>MYGYTLDYSIIVMAAGYIKDVESERDITSLMSSIRRVRRGDRRDLPAKVWGSSDVHRCFLN</sequence>
<dbReference type="EMBL" id="JAAOIC020000067">
    <property type="protein sequence ID" value="KAG8034780.1"/>
    <property type="molecule type" value="Genomic_DNA"/>
</dbReference>
<keyword evidence="2" id="KW-1185">Reference proteome</keyword>
<gene>
    <name evidence="1" type="ORF">G9C98_007856</name>
</gene>
<proteinExistence type="predicted"/>
<reference evidence="1" key="2">
    <citation type="submission" date="2021-04" db="EMBL/GenBank/DDBJ databases">
        <title>Genome-wide patterns of bracovirus chromosomal integration into multiple host tissues during parasitism.</title>
        <authorList>
            <person name="Chebbi M.A.C."/>
        </authorList>
    </citation>
    <scope>NUCLEOTIDE SEQUENCE</scope>
    <source>
        <tissue evidence="1">Whole body</tissue>
    </source>
</reference>
<protein>
    <submittedName>
        <fullName evidence="1">Uncharacterized protein</fullName>
    </submittedName>
</protein>
<reference evidence="1" key="1">
    <citation type="submission" date="2020-03" db="EMBL/GenBank/DDBJ databases">
        <authorList>
            <person name="Chebbi M.A."/>
            <person name="Drezen J.M."/>
        </authorList>
    </citation>
    <scope>NUCLEOTIDE SEQUENCE</scope>
    <source>
        <tissue evidence="1">Whole body</tissue>
    </source>
</reference>
<dbReference type="AlphaFoldDB" id="A0A8J5QVB4"/>
<name>A0A8J5QVB4_9HYME</name>
<organism evidence="1 2">
    <name type="scientific">Cotesia typhae</name>
    <dbReference type="NCBI Taxonomy" id="2053667"/>
    <lineage>
        <taxon>Eukaryota</taxon>
        <taxon>Metazoa</taxon>
        <taxon>Ecdysozoa</taxon>
        <taxon>Arthropoda</taxon>
        <taxon>Hexapoda</taxon>
        <taxon>Insecta</taxon>
        <taxon>Pterygota</taxon>
        <taxon>Neoptera</taxon>
        <taxon>Endopterygota</taxon>
        <taxon>Hymenoptera</taxon>
        <taxon>Apocrita</taxon>
        <taxon>Ichneumonoidea</taxon>
        <taxon>Braconidae</taxon>
        <taxon>Microgastrinae</taxon>
        <taxon>Cotesia</taxon>
    </lineage>
</organism>
<feature type="non-terminal residue" evidence="1">
    <location>
        <position position="1"/>
    </location>
</feature>
<evidence type="ECO:0000313" key="2">
    <source>
        <dbReference type="Proteomes" id="UP000729913"/>
    </source>
</evidence>
<dbReference type="Proteomes" id="UP000729913">
    <property type="component" value="Unassembled WGS sequence"/>
</dbReference>
<evidence type="ECO:0000313" key="1">
    <source>
        <dbReference type="EMBL" id="KAG8034780.1"/>
    </source>
</evidence>
<accession>A0A8J5QVB4</accession>
<comment type="caution">
    <text evidence="1">The sequence shown here is derived from an EMBL/GenBank/DDBJ whole genome shotgun (WGS) entry which is preliminary data.</text>
</comment>